<protein>
    <submittedName>
        <fullName evidence="1">Uncharacterized protein</fullName>
    </submittedName>
</protein>
<name>A0ABT2ET03_9BACT</name>
<comment type="caution">
    <text evidence="1">The sequence shown here is derived from an EMBL/GenBank/DDBJ whole genome shotgun (WGS) entry which is preliminary data.</text>
</comment>
<gene>
    <name evidence="1" type="ORF">M2350_003536</name>
</gene>
<sequence>MINYCKTSLAVHCPNTNLYGRSSYCLNPKLSGKSLKEIREPEKTILIFECDEKGQPIARHHFGELFKHCCHVAFADGRIGHLTAAQVERLLQRQPFSR</sequence>
<evidence type="ECO:0000313" key="1">
    <source>
        <dbReference type="EMBL" id="MCS3921095.1"/>
    </source>
</evidence>
<proteinExistence type="predicted"/>
<organism evidence="1 2">
    <name type="scientific">Candidatus Fervidibacter sacchari</name>
    <dbReference type="NCBI Taxonomy" id="1448929"/>
    <lineage>
        <taxon>Bacteria</taxon>
        <taxon>Candidatus Fervidibacterota</taxon>
        <taxon>Candidatus Fervidibacter</taxon>
    </lineage>
</organism>
<reference evidence="1 2" key="1">
    <citation type="submission" date="2022-08" db="EMBL/GenBank/DDBJ databases">
        <title>Bacterial and archaeal communities from various locations to study Microbial Dark Matter (Phase II).</title>
        <authorList>
            <person name="Stepanauskas R."/>
        </authorList>
    </citation>
    <scope>NUCLEOTIDE SEQUENCE [LARGE SCALE GENOMIC DNA]</scope>
    <source>
        <strain evidence="1 2">PD1</strain>
    </source>
</reference>
<dbReference type="Proteomes" id="UP001204798">
    <property type="component" value="Unassembled WGS sequence"/>
</dbReference>
<accession>A0ABT2ET03</accession>
<evidence type="ECO:0000313" key="2">
    <source>
        <dbReference type="Proteomes" id="UP001204798"/>
    </source>
</evidence>
<keyword evidence="2" id="KW-1185">Reference proteome</keyword>
<dbReference type="EMBL" id="JANUCP010000009">
    <property type="protein sequence ID" value="MCS3921095.1"/>
    <property type="molecule type" value="Genomic_DNA"/>
</dbReference>